<dbReference type="Pfam" id="PF00392">
    <property type="entry name" value="GntR"/>
    <property type="match status" value="1"/>
</dbReference>
<evidence type="ECO:0000256" key="2">
    <source>
        <dbReference type="ARBA" id="ARBA00023125"/>
    </source>
</evidence>
<dbReference type="SMART" id="SM00345">
    <property type="entry name" value="HTH_GNTR"/>
    <property type="match status" value="1"/>
</dbReference>
<gene>
    <name evidence="5" type="primary">gntR1</name>
    <name evidence="5" type="ORF">WESB_1274</name>
</gene>
<dbReference type="Proteomes" id="UP000003759">
    <property type="component" value="Chromosome"/>
</dbReference>
<organism evidence="5 6">
    <name type="scientific">Brachyspira pilosicoli WesB</name>
    <dbReference type="NCBI Taxonomy" id="1161918"/>
    <lineage>
        <taxon>Bacteria</taxon>
        <taxon>Pseudomonadati</taxon>
        <taxon>Spirochaetota</taxon>
        <taxon>Spirochaetia</taxon>
        <taxon>Brachyspirales</taxon>
        <taxon>Brachyspiraceae</taxon>
        <taxon>Brachyspira</taxon>
    </lineage>
</organism>
<evidence type="ECO:0000256" key="1">
    <source>
        <dbReference type="ARBA" id="ARBA00023015"/>
    </source>
</evidence>
<dbReference type="EMBL" id="HE793032">
    <property type="protein sequence ID" value="CCG56742.1"/>
    <property type="molecule type" value="Genomic_DNA"/>
</dbReference>
<feature type="domain" description="HTH gntR-type" evidence="4">
    <location>
        <begin position="17"/>
        <end position="85"/>
    </location>
</feature>
<dbReference type="Gene3D" id="3.40.1410.10">
    <property type="entry name" value="Chorismate lyase-like"/>
    <property type="match status" value="1"/>
</dbReference>
<dbReference type="PANTHER" id="PTHR44846:SF1">
    <property type="entry name" value="MANNOSYL-D-GLYCERATE TRANSPORT_METABOLISM SYSTEM REPRESSOR MNGR-RELATED"/>
    <property type="match status" value="1"/>
</dbReference>
<dbReference type="InterPro" id="IPR050679">
    <property type="entry name" value="Bact_HTH_transcr_reg"/>
</dbReference>
<sequence length="253" mass="29819">MNNEEKIDFTIDKTSLVPLYYQIYLKIKEAIDTKKFKAGEFMYSEHYLEKAFLVSRITIRKAIENLEKDGYLYKQQGKPTQVIYPKEIFRLSELNSFTDDMTGKDNITTSILLDFKCILADTAAAEALKISVEKEVYYIKRLRLLNHVIIGLHECYIPKDIVELKESDFMDTNSSLYNILKQSGINIYKADETIEARIPDKVLLDLLEMDNKNAIFYRERITYDKESKPIEFVKMYYNANLFKYRIQLKSQIK</sequence>
<dbReference type="KEGG" id="bpw:WESB_1274"/>
<dbReference type="GO" id="GO:0003677">
    <property type="term" value="F:DNA binding"/>
    <property type="evidence" value="ECO:0007669"/>
    <property type="project" value="UniProtKB-KW"/>
</dbReference>
<dbReference type="PATRIC" id="fig|1161918.5.peg.580"/>
<evidence type="ECO:0000313" key="5">
    <source>
        <dbReference type="EMBL" id="CCG56742.1"/>
    </source>
</evidence>
<dbReference type="InterPro" id="IPR028978">
    <property type="entry name" value="Chorismate_lyase_/UTRA_dom_sf"/>
</dbReference>
<evidence type="ECO:0000256" key="3">
    <source>
        <dbReference type="ARBA" id="ARBA00023163"/>
    </source>
</evidence>
<dbReference type="GO" id="GO:0003700">
    <property type="term" value="F:DNA-binding transcription factor activity"/>
    <property type="evidence" value="ECO:0007669"/>
    <property type="project" value="InterPro"/>
</dbReference>
<keyword evidence="3" id="KW-0804">Transcription</keyword>
<dbReference type="GO" id="GO:0045892">
    <property type="term" value="P:negative regulation of DNA-templated transcription"/>
    <property type="evidence" value="ECO:0007669"/>
    <property type="project" value="TreeGrafter"/>
</dbReference>
<keyword evidence="1" id="KW-0805">Transcription regulation</keyword>
<dbReference type="PANTHER" id="PTHR44846">
    <property type="entry name" value="MANNOSYL-D-GLYCERATE TRANSPORT/METABOLISM SYSTEM REPRESSOR MNGR-RELATED"/>
    <property type="match status" value="1"/>
</dbReference>
<dbReference type="AlphaFoldDB" id="K0JIM7"/>
<dbReference type="OrthoDB" id="362473at2"/>
<dbReference type="SMART" id="SM00866">
    <property type="entry name" value="UTRA"/>
    <property type="match status" value="1"/>
</dbReference>
<dbReference type="SUPFAM" id="SSF64288">
    <property type="entry name" value="Chorismate lyase-like"/>
    <property type="match status" value="1"/>
</dbReference>
<name>K0JIM7_BRAPL</name>
<protein>
    <submittedName>
        <fullName evidence="5">Transcriptional regulator GntR family</fullName>
    </submittedName>
</protein>
<dbReference type="PROSITE" id="PS50949">
    <property type="entry name" value="HTH_GNTR"/>
    <property type="match status" value="1"/>
</dbReference>
<dbReference type="Pfam" id="PF07702">
    <property type="entry name" value="UTRA"/>
    <property type="match status" value="1"/>
</dbReference>
<dbReference type="InterPro" id="IPR000524">
    <property type="entry name" value="Tscrpt_reg_HTH_GntR"/>
</dbReference>
<dbReference type="SUPFAM" id="SSF46785">
    <property type="entry name" value="Winged helix' DNA-binding domain"/>
    <property type="match status" value="1"/>
</dbReference>
<dbReference type="HOGENOM" id="CLU_063236_8_2_12"/>
<evidence type="ECO:0000313" key="6">
    <source>
        <dbReference type="Proteomes" id="UP000003759"/>
    </source>
</evidence>
<dbReference type="InterPro" id="IPR011663">
    <property type="entry name" value="UTRA"/>
</dbReference>
<reference evidence="5 6" key="1">
    <citation type="journal article" date="2012" name="BMC Genomics">
        <title>Comparative genomics of Brachyspira pilosicoli strains: genome rearrangements, reductions and correlation of genetic compliment with phenotypic diversity.</title>
        <authorList>
            <person name="Mappley L.J."/>
            <person name="Black M.L."/>
            <person name="Abuoun M."/>
            <person name="Darby A.C."/>
            <person name="Woodward M.J."/>
            <person name="Parkhill J."/>
            <person name="Turner A.K."/>
            <person name="Bellgard M.I."/>
            <person name="La T."/>
            <person name="Phillips N.D."/>
            <person name="La Ragione R.M."/>
            <person name="Hampson D.J."/>
        </authorList>
    </citation>
    <scope>NUCLEOTIDE SEQUENCE [LARGE SCALE GENOMIC DNA]</scope>
    <source>
        <strain evidence="5">WesB</strain>
    </source>
</reference>
<dbReference type="InterPro" id="IPR036388">
    <property type="entry name" value="WH-like_DNA-bd_sf"/>
</dbReference>
<dbReference type="CDD" id="cd07377">
    <property type="entry name" value="WHTH_GntR"/>
    <property type="match status" value="1"/>
</dbReference>
<dbReference type="RefSeq" id="WP_014933059.1">
    <property type="nucleotide sequence ID" value="NC_018604.1"/>
</dbReference>
<dbReference type="Gene3D" id="1.10.10.10">
    <property type="entry name" value="Winged helix-like DNA-binding domain superfamily/Winged helix DNA-binding domain"/>
    <property type="match status" value="1"/>
</dbReference>
<evidence type="ECO:0000259" key="4">
    <source>
        <dbReference type="PROSITE" id="PS50949"/>
    </source>
</evidence>
<accession>K0JIM7</accession>
<keyword evidence="2" id="KW-0238">DNA-binding</keyword>
<dbReference type="InterPro" id="IPR036390">
    <property type="entry name" value="WH_DNA-bd_sf"/>
</dbReference>
<proteinExistence type="predicted"/>